<dbReference type="eggNOG" id="ENOG502T32U">
    <property type="taxonomic scope" value="Eukaryota"/>
</dbReference>
<dbReference type="AlphaFoldDB" id="B4M2C1"/>
<name>B4M2C1_DROVI</name>
<reference evidence="1 2" key="1">
    <citation type="journal article" date="2007" name="Nature">
        <title>Evolution of genes and genomes on the Drosophila phylogeny.</title>
        <authorList>
            <consortium name="Drosophila 12 Genomes Consortium"/>
            <person name="Clark A.G."/>
            <person name="Eisen M.B."/>
            <person name="Smith D.R."/>
            <person name="Bergman C.M."/>
            <person name="Oliver B."/>
            <person name="Markow T.A."/>
            <person name="Kaufman T.C."/>
            <person name="Kellis M."/>
            <person name="Gelbart W."/>
            <person name="Iyer V.N."/>
            <person name="Pollard D.A."/>
            <person name="Sackton T.B."/>
            <person name="Larracuente A.M."/>
            <person name="Singh N.D."/>
            <person name="Abad J.P."/>
            <person name="Abt D.N."/>
            <person name="Adryan B."/>
            <person name="Aguade M."/>
            <person name="Akashi H."/>
            <person name="Anderson W.W."/>
            <person name="Aquadro C.F."/>
            <person name="Ardell D.H."/>
            <person name="Arguello R."/>
            <person name="Artieri C.G."/>
            <person name="Barbash D.A."/>
            <person name="Barker D."/>
            <person name="Barsanti P."/>
            <person name="Batterham P."/>
            <person name="Batzoglou S."/>
            <person name="Begun D."/>
            <person name="Bhutkar A."/>
            <person name="Blanco E."/>
            <person name="Bosak S.A."/>
            <person name="Bradley R.K."/>
            <person name="Brand A.D."/>
            <person name="Brent M.R."/>
            <person name="Brooks A.N."/>
            <person name="Brown R.H."/>
            <person name="Butlin R.K."/>
            <person name="Caggese C."/>
            <person name="Calvi B.R."/>
            <person name="Bernardo de Carvalho A."/>
            <person name="Caspi A."/>
            <person name="Castrezana S."/>
            <person name="Celniker S.E."/>
            <person name="Chang J.L."/>
            <person name="Chapple C."/>
            <person name="Chatterji S."/>
            <person name="Chinwalla A."/>
            <person name="Civetta A."/>
            <person name="Clifton S.W."/>
            <person name="Comeron J.M."/>
            <person name="Costello J.C."/>
            <person name="Coyne J.A."/>
            <person name="Daub J."/>
            <person name="David R.G."/>
            <person name="Delcher A.L."/>
            <person name="Delehaunty K."/>
            <person name="Do C.B."/>
            <person name="Ebling H."/>
            <person name="Edwards K."/>
            <person name="Eickbush T."/>
            <person name="Evans J.D."/>
            <person name="Filipski A."/>
            <person name="Findeiss S."/>
            <person name="Freyhult E."/>
            <person name="Fulton L."/>
            <person name="Fulton R."/>
            <person name="Garcia A.C."/>
            <person name="Gardiner A."/>
            <person name="Garfield D.A."/>
            <person name="Garvin B.E."/>
            <person name="Gibson G."/>
            <person name="Gilbert D."/>
            <person name="Gnerre S."/>
            <person name="Godfrey J."/>
            <person name="Good R."/>
            <person name="Gotea V."/>
            <person name="Gravely B."/>
            <person name="Greenberg A.J."/>
            <person name="Griffiths-Jones S."/>
            <person name="Gross S."/>
            <person name="Guigo R."/>
            <person name="Gustafson E.A."/>
            <person name="Haerty W."/>
            <person name="Hahn M.W."/>
            <person name="Halligan D.L."/>
            <person name="Halpern A.L."/>
            <person name="Halter G.M."/>
            <person name="Han M.V."/>
            <person name="Heger A."/>
            <person name="Hillier L."/>
            <person name="Hinrichs A.S."/>
            <person name="Holmes I."/>
            <person name="Hoskins R.A."/>
            <person name="Hubisz M.J."/>
            <person name="Hultmark D."/>
            <person name="Huntley M.A."/>
            <person name="Jaffe D.B."/>
            <person name="Jagadeeshan S."/>
            <person name="Jeck W.R."/>
            <person name="Johnson J."/>
            <person name="Jones C.D."/>
            <person name="Jordan W.C."/>
            <person name="Karpen G.H."/>
            <person name="Kataoka E."/>
            <person name="Keightley P.D."/>
            <person name="Kheradpour P."/>
            <person name="Kirkness E.F."/>
            <person name="Koerich L.B."/>
            <person name="Kristiansen K."/>
            <person name="Kudrna D."/>
            <person name="Kulathinal R.J."/>
            <person name="Kumar S."/>
            <person name="Kwok R."/>
            <person name="Lander E."/>
            <person name="Langley C.H."/>
            <person name="Lapoint R."/>
            <person name="Lazzaro B.P."/>
            <person name="Lee S.J."/>
            <person name="Levesque L."/>
            <person name="Li R."/>
            <person name="Lin C.F."/>
            <person name="Lin M.F."/>
            <person name="Lindblad-Toh K."/>
            <person name="Llopart A."/>
            <person name="Long M."/>
            <person name="Low L."/>
            <person name="Lozovsky E."/>
            <person name="Lu J."/>
            <person name="Luo M."/>
            <person name="Machado C.A."/>
            <person name="Makalowski W."/>
            <person name="Marzo M."/>
            <person name="Matsuda M."/>
            <person name="Matzkin L."/>
            <person name="McAllister B."/>
            <person name="McBride C.S."/>
            <person name="McKernan B."/>
            <person name="McKernan K."/>
            <person name="Mendez-Lago M."/>
            <person name="Minx P."/>
            <person name="Mollenhauer M.U."/>
            <person name="Montooth K."/>
            <person name="Mount S.M."/>
            <person name="Mu X."/>
            <person name="Myers E."/>
            <person name="Negre B."/>
            <person name="Newfeld S."/>
            <person name="Nielsen R."/>
            <person name="Noor M.A."/>
            <person name="O'Grady P."/>
            <person name="Pachter L."/>
            <person name="Papaceit M."/>
            <person name="Parisi M.J."/>
            <person name="Parisi M."/>
            <person name="Parts L."/>
            <person name="Pedersen J.S."/>
            <person name="Pesole G."/>
            <person name="Phillippy A.M."/>
            <person name="Ponting C.P."/>
            <person name="Pop M."/>
            <person name="Porcelli D."/>
            <person name="Powell J.R."/>
            <person name="Prohaska S."/>
            <person name="Pruitt K."/>
            <person name="Puig M."/>
            <person name="Quesneville H."/>
            <person name="Ram K.R."/>
            <person name="Rand D."/>
            <person name="Rasmussen M.D."/>
            <person name="Reed L.K."/>
            <person name="Reenan R."/>
            <person name="Reily A."/>
            <person name="Remington K.A."/>
            <person name="Rieger T.T."/>
            <person name="Ritchie M.G."/>
            <person name="Robin C."/>
            <person name="Rogers Y.H."/>
            <person name="Rohde C."/>
            <person name="Rozas J."/>
            <person name="Rubenfield M.J."/>
            <person name="Ruiz A."/>
            <person name="Russo S."/>
            <person name="Salzberg S.L."/>
            <person name="Sanchez-Gracia A."/>
            <person name="Saranga D.J."/>
            <person name="Sato H."/>
            <person name="Schaeffer S.W."/>
            <person name="Schatz M.C."/>
            <person name="Schlenke T."/>
            <person name="Schwartz R."/>
            <person name="Segarra C."/>
            <person name="Singh R.S."/>
            <person name="Sirot L."/>
            <person name="Sirota M."/>
            <person name="Sisneros N.B."/>
            <person name="Smith C.D."/>
            <person name="Smith T.F."/>
            <person name="Spieth J."/>
            <person name="Stage D.E."/>
            <person name="Stark A."/>
            <person name="Stephan W."/>
            <person name="Strausberg R.L."/>
            <person name="Strempel S."/>
            <person name="Sturgill D."/>
            <person name="Sutton G."/>
            <person name="Sutton G.G."/>
            <person name="Tao W."/>
            <person name="Teichmann S."/>
            <person name="Tobari Y.N."/>
            <person name="Tomimura Y."/>
            <person name="Tsolas J.M."/>
            <person name="Valente V.L."/>
            <person name="Venter E."/>
            <person name="Venter J.C."/>
            <person name="Vicario S."/>
            <person name="Vieira F.G."/>
            <person name="Vilella A.J."/>
            <person name="Villasante A."/>
            <person name="Walenz B."/>
            <person name="Wang J."/>
            <person name="Wasserman M."/>
            <person name="Watts T."/>
            <person name="Wilson D."/>
            <person name="Wilson R.K."/>
            <person name="Wing R.A."/>
            <person name="Wolfner M.F."/>
            <person name="Wong A."/>
            <person name="Wong G.K."/>
            <person name="Wu C.I."/>
            <person name="Wu G."/>
            <person name="Yamamoto D."/>
            <person name="Yang H.P."/>
            <person name="Yang S.P."/>
            <person name="Yorke J.A."/>
            <person name="Yoshida K."/>
            <person name="Zdobnov E."/>
            <person name="Zhang P."/>
            <person name="Zhang Y."/>
            <person name="Zimin A.V."/>
            <person name="Baldwin J."/>
            <person name="Abdouelleil A."/>
            <person name="Abdulkadir J."/>
            <person name="Abebe A."/>
            <person name="Abera B."/>
            <person name="Abreu J."/>
            <person name="Acer S.C."/>
            <person name="Aftuck L."/>
            <person name="Alexander A."/>
            <person name="An P."/>
            <person name="Anderson E."/>
            <person name="Anderson S."/>
            <person name="Arachi H."/>
            <person name="Azer M."/>
            <person name="Bachantsang P."/>
            <person name="Barry A."/>
            <person name="Bayul T."/>
            <person name="Berlin A."/>
            <person name="Bessette D."/>
            <person name="Bloom T."/>
            <person name="Blye J."/>
            <person name="Boguslavskiy L."/>
            <person name="Bonnet C."/>
            <person name="Boukhgalter B."/>
            <person name="Bourzgui I."/>
            <person name="Brown A."/>
            <person name="Cahill P."/>
            <person name="Channer S."/>
            <person name="Cheshatsang Y."/>
            <person name="Chuda L."/>
            <person name="Citroen M."/>
            <person name="Collymore A."/>
            <person name="Cooke P."/>
            <person name="Costello M."/>
            <person name="D'Aco K."/>
            <person name="Daza R."/>
            <person name="De Haan G."/>
            <person name="DeGray S."/>
            <person name="DeMaso C."/>
            <person name="Dhargay N."/>
            <person name="Dooley K."/>
            <person name="Dooley E."/>
            <person name="Doricent M."/>
            <person name="Dorje P."/>
            <person name="Dorjee K."/>
            <person name="Dupes A."/>
            <person name="Elong R."/>
            <person name="Falk J."/>
            <person name="Farina A."/>
            <person name="Faro S."/>
            <person name="Ferguson D."/>
            <person name="Fisher S."/>
            <person name="Foley C.D."/>
            <person name="Franke A."/>
            <person name="Friedrich D."/>
            <person name="Gadbois L."/>
            <person name="Gearin G."/>
            <person name="Gearin C.R."/>
            <person name="Giannoukos G."/>
            <person name="Goode T."/>
            <person name="Graham J."/>
            <person name="Grandbois E."/>
            <person name="Grewal S."/>
            <person name="Gyaltsen K."/>
            <person name="Hafez N."/>
            <person name="Hagos B."/>
            <person name="Hall J."/>
            <person name="Henson C."/>
            <person name="Hollinger A."/>
            <person name="Honan T."/>
            <person name="Huard M.D."/>
            <person name="Hughes L."/>
            <person name="Hurhula B."/>
            <person name="Husby M.E."/>
            <person name="Kamat A."/>
            <person name="Kanga B."/>
            <person name="Kashin S."/>
            <person name="Khazanovich D."/>
            <person name="Kisner P."/>
            <person name="Lance K."/>
            <person name="Lara M."/>
            <person name="Lee W."/>
            <person name="Lennon N."/>
            <person name="Letendre F."/>
            <person name="LeVine R."/>
            <person name="Lipovsky A."/>
            <person name="Liu X."/>
            <person name="Liu J."/>
            <person name="Liu S."/>
            <person name="Lokyitsang T."/>
            <person name="Lokyitsang Y."/>
            <person name="Lubonja R."/>
            <person name="Lui A."/>
            <person name="MacDonald P."/>
            <person name="Magnisalis V."/>
            <person name="Maru K."/>
            <person name="Matthews C."/>
            <person name="McCusker W."/>
            <person name="McDonough S."/>
            <person name="Mehta T."/>
            <person name="Meldrim J."/>
            <person name="Meneus L."/>
            <person name="Mihai O."/>
            <person name="Mihalev A."/>
            <person name="Mihova T."/>
            <person name="Mittelman R."/>
            <person name="Mlenga V."/>
            <person name="Montmayeur A."/>
            <person name="Mulrain L."/>
            <person name="Navidi A."/>
            <person name="Naylor J."/>
            <person name="Negash T."/>
            <person name="Nguyen T."/>
            <person name="Nguyen N."/>
            <person name="Nicol R."/>
            <person name="Norbu C."/>
            <person name="Norbu N."/>
            <person name="Novod N."/>
            <person name="O'Neill B."/>
            <person name="Osman S."/>
            <person name="Markiewicz E."/>
            <person name="Oyono O.L."/>
            <person name="Patti C."/>
            <person name="Phunkhang P."/>
            <person name="Pierre F."/>
            <person name="Priest M."/>
            <person name="Raghuraman S."/>
            <person name="Rege F."/>
            <person name="Reyes R."/>
            <person name="Rise C."/>
            <person name="Rogov P."/>
            <person name="Ross K."/>
            <person name="Ryan E."/>
            <person name="Settipalli S."/>
            <person name="Shea T."/>
            <person name="Sherpa N."/>
            <person name="Shi L."/>
            <person name="Shih D."/>
            <person name="Sparrow T."/>
            <person name="Spaulding J."/>
            <person name="Stalker J."/>
            <person name="Stange-Thomann N."/>
            <person name="Stavropoulos S."/>
            <person name="Stone C."/>
            <person name="Strader C."/>
            <person name="Tesfaye S."/>
            <person name="Thomson T."/>
            <person name="Thoulutsang Y."/>
            <person name="Thoulutsang D."/>
            <person name="Topham K."/>
            <person name="Topping I."/>
            <person name="Tsamla T."/>
            <person name="Vassiliev H."/>
            <person name="Vo A."/>
            <person name="Wangchuk T."/>
            <person name="Wangdi T."/>
            <person name="Weiand M."/>
            <person name="Wilkinson J."/>
            <person name="Wilson A."/>
            <person name="Yadav S."/>
            <person name="Young G."/>
            <person name="Yu Q."/>
            <person name="Zembek L."/>
            <person name="Zhong D."/>
            <person name="Zimmer A."/>
            <person name="Zwirko Z."/>
            <person name="Jaffe D.B."/>
            <person name="Alvarez P."/>
            <person name="Brockman W."/>
            <person name="Butler J."/>
            <person name="Chin C."/>
            <person name="Gnerre S."/>
            <person name="Grabherr M."/>
            <person name="Kleber M."/>
            <person name="Mauceli E."/>
            <person name="MacCallum I."/>
        </authorList>
    </citation>
    <scope>NUCLEOTIDE SEQUENCE [LARGE SCALE GENOMIC DNA]</scope>
    <source>
        <strain evidence="2">Tucson 15010-1051.87</strain>
    </source>
</reference>
<accession>B4M2C1</accession>
<dbReference type="KEGG" id="dvi:6632069"/>
<organism evidence="1 2">
    <name type="scientific">Drosophila virilis</name>
    <name type="common">Fruit fly</name>
    <dbReference type="NCBI Taxonomy" id="7244"/>
    <lineage>
        <taxon>Eukaryota</taxon>
        <taxon>Metazoa</taxon>
        <taxon>Ecdysozoa</taxon>
        <taxon>Arthropoda</taxon>
        <taxon>Hexapoda</taxon>
        <taxon>Insecta</taxon>
        <taxon>Pterygota</taxon>
        <taxon>Neoptera</taxon>
        <taxon>Endopterygota</taxon>
        <taxon>Diptera</taxon>
        <taxon>Brachycera</taxon>
        <taxon>Muscomorpha</taxon>
        <taxon>Ephydroidea</taxon>
        <taxon>Drosophilidae</taxon>
        <taxon>Drosophila</taxon>
    </lineage>
</organism>
<dbReference type="InParanoid" id="B4M2C1"/>
<proteinExistence type="predicted"/>
<protein>
    <submittedName>
        <fullName evidence="1">Uncharacterized protein</fullName>
    </submittedName>
</protein>
<keyword evidence="2" id="KW-1185">Reference proteome</keyword>
<dbReference type="OrthoDB" id="7820650at2759"/>
<dbReference type="EMBL" id="CH940651">
    <property type="protein sequence ID" value="EDW65825.2"/>
    <property type="molecule type" value="Genomic_DNA"/>
</dbReference>
<evidence type="ECO:0000313" key="2">
    <source>
        <dbReference type="Proteomes" id="UP000008792"/>
    </source>
</evidence>
<dbReference type="Proteomes" id="UP000008792">
    <property type="component" value="Unassembled WGS sequence"/>
</dbReference>
<dbReference type="HOGENOM" id="CLU_1399468_0_0_1"/>
<gene>
    <name evidence="1" type="primary">Dvir\GJ19461</name>
    <name evidence="1" type="ORF">Dvir_GJ19461</name>
</gene>
<sequence>MPADMPHISENDLIRNHIFLAPNGEYRRHLVKLCELCVEHEKKVLLMTQNQMSLPGTLKKPRSLVHMERWMSIALKDIESAPRRIIELYDCQPRPDLIIFDMHSIVAELIGRPVLQQCSRKTLVRHVAKCAAAFCNYLEMVHVSKQKHNRNAVDAIVIMPTETYPLTPAQFKLLIGLYFSGNELYTNFSALSERIRLSQGLH</sequence>
<dbReference type="FunCoup" id="B4M2C1">
    <property type="interactions" value="19"/>
</dbReference>
<evidence type="ECO:0000313" key="1">
    <source>
        <dbReference type="EMBL" id="EDW65825.2"/>
    </source>
</evidence>